<name>A0A518C0F4_9BACT</name>
<dbReference type="RefSeq" id="WP_145446874.1">
    <property type="nucleotide sequence ID" value="NZ_CP036280.1"/>
</dbReference>
<evidence type="ECO:0000259" key="5">
    <source>
        <dbReference type="PROSITE" id="PS51352"/>
    </source>
</evidence>
<proteinExistence type="inferred from homology"/>
<evidence type="ECO:0000313" key="6">
    <source>
        <dbReference type="EMBL" id="QDU72711.1"/>
    </source>
</evidence>
<feature type="binding site" evidence="3">
    <location>
        <position position="177"/>
    </location>
    <ligand>
        <name>Cu cation</name>
        <dbReference type="ChEBI" id="CHEBI:23378"/>
    </ligand>
</feature>
<dbReference type="InterPro" id="IPR036249">
    <property type="entry name" value="Thioredoxin-like_sf"/>
</dbReference>
<evidence type="ECO:0000256" key="4">
    <source>
        <dbReference type="PIRSR" id="PIRSR603782-2"/>
    </source>
</evidence>
<dbReference type="PANTHER" id="PTHR12151">
    <property type="entry name" value="ELECTRON TRANSPORT PROTIN SCO1/SENC FAMILY MEMBER"/>
    <property type="match status" value="1"/>
</dbReference>
<dbReference type="InterPro" id="IPR003782">
    <property type="entry name" value="SCO1/SenC"/>
</dbReference>
<dbReference type="Pfam" id="PF02630">
    <property type="entry name" value="SCO1-SenC"/>
    <property type="match status" value="1"/>
</dbReference>
<dbReference type="KEGG" id="mcad:Pan265_25850"/>
<evidence type="ECO:0000256" key="2">
    <source>
        <dbReference type="ARBA" id="ARBA00023008"/>
    </source>
</evidence>
<dbReference type="InterPro" id="IPR013766">
    <property type="entry name" value="Thioredoxin_domain"/>
</dbReference>
<keyword evidence="4" id="KW-1015">Disulfide bond</keyword>
<feature type="disulfide bond" description="Redox-active" evidence="4">
    <location>
        <begin position="85"/>
        <end position="89"/>
    </location>
</feature>
<feature type="binding site" evidence="3">
    <location>
        <position position="89"/>
    </location>
    <ligand>
        <name>Cu cation</name>
        <dbReference type="ChEBI" id="CHEBI:23378"/>
    </ligand>
</feature>
<keyword evidence="3" id="KW-0479">Metal-binding</keyword>
<feature type="binding site" evidence="3">
    <location>
        <position position="85"/>
    </location>
    <ligand>
        <name>Cu cation</name>
        <dbReference type="ChEBI" id="CHEBI:23378"/>
    </ligand>
</feature>
<accession>A0A518C0F4</accession>
<comment type="similarity">
    <text evidence="1">Belongs to the SCO1/2 family.</text>
</comment>
<dbReference type="PANTHER" id="PTHR12151:SF25">
    <property type="entry name" value="LINALOOL DEHYDRATASE_ISOMERASE DOMAIN-CONTAINING PROTEIN"/>
    <property type="match status" value="1"/>
</dbReference>
<reference evidence="6 7" key="1">
    <citation type="submission" date="2019-02" db="EMBL/GenBank/DDBJ databases">
        <title>Deep-cultivation of Planctomycetes and their phenomic and genomic characterization uncovers novel biology.</title>
        <authorList>
            <person name="Wiegand S."/>
            <person name="Jogler M."/>
            <person name="Boedeker C."/>
            <person name="Pinto D."/>
            <person name="Vollmers J."/>
            <person name="Rivas-Marin E."/>
            <person name="Kohn T."/>
            <person name="Peeters S.H."/>
            <person name="Heuer A."/>
            <person name="Rast P."/>
            <person name="Oberbeckmann S."/>
            <person name="Bunk B."/>
            <person name="Jeske O."/>
            <person name="Meyerdierks A."/>
            <person name="Storesund J.E."/>
            <person name="Kallscheuer N."/>
            <person name="Luecker S."/>
            <person name="Lage O.M."/>
            <person name="Pohl T."/>
            <person name="Merkel B.J."/>
            <person name="Hornburger P."/>
            <person name="Mueller R.-W."/>
            <person name="Bruemmer F."/>
            <person name="Labrenz M."/>
            <person name="Spormann A.M."/>
            <person name="Op den Camp H."/>
            <person name="Overmann J."/>
            <person name="Amann R."/>
            <person name="Jetten M.S.M."/>
            <person name="Mascher T."/>
            <person name="Medema M.H."/>
            <person name="Devos D.P."/>
            <person name="Kaster A.-K."/>
            <person name="Ovreas L."/>
            <person name="Rohde M."/>
            <person name="Galperin M.Y."/>
            <person name="Jogler C."/>
        </authorList>
    </citation>
    <scope>NUCLEOTIDE SEQUENCE [LARGE SCALE GENOMIC DNA]</scope>
    <source>
        <strain evidence="6 7">Pan265</strain>
    </source>
</reference>
<keyword evidence="2 3" id="KW-0186">Copper</keyword>
<dbReference type="OrthoDB" id="9811998at2"/>
<dbReference type="EMBL" id="CP036280">
    <property type="protein sequence ID" value="QDU72711.1"/>
    <property type="molecule type" value="Genomic_DNA"/>
</dbReference>
<sequence>MNARTTQRLFLAAGFVMLTIAGSMIALTTAARFRAEERPAIDPAYGTAIDHPAPVFTLTDASGEPFSSEELAGEIWVVDFFFTRCQLVCPIMTLNMSRLQRQLDAAGMGEIRLVSISVDPENDTPEVITAFAGRYNADPERWTFLTGDRATIWPLVEEGFQLALDEDPGNTLMPITHSSRFLVVNREGVIVASFDGLTTGSIDALTNYLATLE</sequence>
<dbReference type="GO" id="GO:0046872">
    <property type="term" value="F:metal ion binding"/>
    <property type="evidence" value="ECO:0007669"/>
    <property type="project" value="UniProtKB-KW"/>
</dbReference>
<dbReference type="AlphaFoldDB" id="A0A518C0F4"/>
<dbReference type="PROSITE" id="PS51352">
    <property type="entry name" value="THIOREDOXIN_2"/>
    <property type="match status" value="1"/>
</dbReference>
<dbReference type="Gene3D" id="3.40.30.10">
    <property type="entry name" value="Glutaredoxin"/>
    <property type="match status" value="1"/>
</dbReference>
<dbReference type="Proteomes" id="UP000320386">
    <property type="component" value="Chromosome"/>
</dbReference>
<evidence type="ECO:0000256" key="3">
    <source>
        <dbReference type="PIRSR" id="PIRSR603782-1"/>
    </source>
</evidence>
<keyword evidence="7" id="KW-1185">Reference proteome</keyword>
<evidence type="ECO:0000313" key="7">
    <source>
        <dbReference type="Proteomes" id="UP000320386"/>
    </source>
</evidence>
<feature type="domain" description="Thioredoxin" evidence="5">
    <location>
        <begin position="47"/>
        <end position="213"/>
    </location>
</feature>
<organism evidence="6 7">
    <name type="scientific">Mucisphaera calidilacus</name>
    <dbReference type="NCBI Taxonomy" id="2527982"/>
    <lineage>
        <taxon>Bacteria</taxon>
        <taxon>Pseudomonadati</taxon>
        <taxon>Planctomycetota</taxon>
        <taxon>Phycisphaerae</taxon>
        <taxon>Phycisphaerales</taxon>
        <taxon>Phycisphaeraceae</taxon>
        <taxon>Mucisphaera</taxon>
    </lineage>
</organism>
<protein>
    <recommendedName>
        <fullName evidence="5">Thioredoxin domain-containing protein</fullName>
    </recommendedName>
</protein>
<evidence type="ECO:0000256" key="1">
    <source>
        <dbReference type="ARBA" id="ARBA00010996"/>
    </source>
</evidence>
<dbReference type="SUPFAM" id="SSF52833">
    <property type="entry name" value="Thioredoxin-like"/>
    <property type="match status" value="1"/>
</dbReference>
<gene>
    <name evidence="6" type="ORF">Pan265_25850</name>
</gene>
<dbReference type="CDD" id="cd02968">
    <property type="entry name" value="SCO"/>
    <property type="match status" value="1"/>
</dbReference>